<dbReference type="SUPFAM" id="SSF55194">
    <property type="entry name" value="Ribosome recycling factor, RRF"/>
    <property type="match status" value="1"/>
</dbReference>
<comment type="similarity">
    <text evidence="1">Belongs to the RRF family.</text>
</comment>
<evidence type="ECO:0000256" key="2">
    <source>
        <dbReference type="ARBA" id="ARBA00022917"/>
    </source>
</evidence>
<dbReference type="Pfam" id="PF01765">
    <property type="entry name" value="RRF"/>
    <property type="match status" value="1"/>
</dbReference>
<evidence type="ECO:0000313" key="6">
    <source>
        <dbReference type="EMBL" id="KAF2482422.1"/>
    </source>
</evidence>
<dbReference type="GO" id="GO:0005739">
    <property type="term" value="C:mitochondrion"/>
    <property type="evidence" value="ECO:0007669"/>
    <property type="project" value="TreeGrafter"/>
</dbReference>
<reference evidence="6" key="1">
    <citation type="journal article" date="2020" name="Stud. Mycol.">
        <title>101 Dothideomycetes genomes: a test case for predicting lifestyles and emergence of pathogens.</title>
        <authorList>
            <person name="Haridas S."/>
            <person name="Albert R."/>
            <person name="Binder M."/>
            <person name="Bloem J."/>
            <person name="Labutti K."/>
            <person name="Salamov A."/>
            <person name="Andreopoulos B."/>
            <person name="Baker S."/>
            <person name="Barry K."/>
            <person name="Bills G."/>
            <person name="Bluhm B."/>
            <person name="Cannon C."/>
            <person name="Castanera R."/>
            <person name="Culley D."/>
            <person name="Daum C."/>
            <person name="Ezra D."/>
            <person name="Gonzalez J."/>
            <person name="Henrissat B."/>
            <person name="Kuo A."/>
            <person name="Liang C."/>
            <person name="Lipzen A."/>
            <person name="Lutzoni F."/>
            <person name="Magnuson J."/>
            <person name="Mondo S."/>
            <person name="Nolan M."/>
            <person name="Ohm R."/>
            <person name="Pangilinan J."/>
            <person name="Park H.-J."/>
            <person name="Ramirez L."/>
            <person name="Alfaro M."/>
            <person name="Sun H."/>
            <person name="Tritt A."/>
            <person name="Yoshinaga Y."/>
            <person name="Zwiers L.-H."/>
            <person name="Turgeon B."/>
            <person name="Goodwin S."/>
            <person name="Spatafora J."/>
            <person name="Crous P."/>
            <person name="Grigoriev I."/>
        </authorList>
    </citation>
    <scope>NUCLEOTIDE SEQUENCE</scope>
    <source>
        <strain evidence="6">CBS 113389</strain>
    </source>
</reference>
<gene>
    <name evidence="6" type="ORF">BDY17DRAFT_159759</name>
</gene>
<dbReference type="PANTHER" id="PTHR20982">
    <property type="entry name" value="RIBOSOME RECYCLING FACTOR"/>
    <property type="match status" value="1"/>
</dbReference>
<organism evidence="6 7">
    <name type="scientific">Neohortaea acidophila</name>
    <dbReference type="NCBI Taxonomy" id="245834"/>
    <lineage>
        <taxon>Eukaryota</taxon>
        <taxon>Fungi</taxon>
        <taxon>Dikarya</taxon>
        <taxon>Ascomycota</taxon>
        <taxon>Pezizomycotina</taxon>
        <taxon>Dothideomycetes</taxon>
        <taxon>Dothideomycetidae</taxon>
        <taxon>Mycosphaerellales</taxon>
        <taxon>Teratosphaeriaceae</taxon>
        <taxon>Neohortaea</taxon>
    </lineage>
</organism>
<dbReference type="EMBL" id="MU001636">
    <property type="protein sequence ID" value="KAF2482422.1"/>
    <property type="molecule type" value="Genomic_DNA"/>
</dbReference>
<name>A0A6A6PQY8_9PEZI</name>
<evidence type="ECO:0000259" key="5">
    <source>
        <dbReference type="Pfam" id="PF01765"/>
    </source>
</evidence>
<dbReference type="OrthoDB" id="407355at2759"/>
<feature type="region of interest" description="Disordered" evidence="4">
    <location>
        <begin position="220"/>
        <end position="249"/>
    </location>
</feature>
<proteinExistence type="inferred from homology"/>
<accession>A0A6A6PQY8</accession>
<sequence>MEAHRALARVVQPGQWPRLVQRCYSCAVYREISPFIPTTPSPLTYTIGIAHESSRIQSRAFSTSPCLLKKGGKAAREEKQASSKTESTVDPFDFSALESEIAKTIEHMKTELSKLRGGGRFNPEALENLRVRPEKNESQTVKLNDLAQVIPKGRTVQILVGEKDHVKPVTTSIQSSNLSLTPQPDPTGTNPLLLVINVPPPTTESRRAAVTEAVKAGEKAATGVRDARGKQQKKMRAMQLDKSARPDDLKKAQGMMEKVVEKGQAEMKRVVDAAKKVLESG</sequence>
<dbReference type="InterPro" id="IPR002661">
    <property type="entry name" value="Ribosome_recyc_fac"/>
</dbReference>
<feature type="domain" description="Ribosome recycling factor" evidence="5">
    <location>
        <begin position="109"/>
        <end position="277"/>
    </location>
</feature>
<dbReference type="PANTHER" id="PTHR20982:SF3">
    <property type="entry name" value="MITOCHONDRIAL RIBOSOME RECYCLING FACTOR PSEUDO 1"/>
    <property type="match status" value="1"/>
</dbReference>
<dbReference type="AlphaFoldDB" id="A0A6A6PQY8"/>
<dbReference type="Proteomes" id="UP000799767">
    <property type="component" value="Unassembled WGS sequence"/>
</dbReference>
<dbReference type="GO" id="GO:0006412">
    <property type="term" value="P:translation"/>
    <property type="evidence" value="ECO:0007669"/>
    <property type="project" value="UniProtKB-KW"/>
</dbReference>
<dbReference type="RefSeq" id="XP_033588992.1">
    <property type="nucleotide sequence ID" value="XM_033729701.1"/>
</dbReference>
<dbReference type="InterPro" id="IPR023584">
    <property type="entry name" value="Ribosome_recyc_fac_dom"/>
</dbReference>
<dbReference type="GeneID" id="54470703"/>
<evidence type="ECO:0000313" key="7">
    <source>
        <dbReference type="Proteomes" id="UP000799767"/>
    </source>
</evidence>
<evidence type="ECO:0000256" key="3">
    <source>
        <dbReference type="ARBA" id="ARBA00024909"/>
    </source>
</evidence>
<evidence type="ECO:0000256" key="1">
    <source>
        <dbReference type="ARBA" id="ARBA00005912"/>
    </source>
</evidence>
<keyword evidence="7" id="KW-1185">Reference proteome</keyword>
<dbReference type="Gene3D" id="3.30.1360.40">
    <property type="match status" value="1"/>
</dbReference>
<evidence type="ECO:0000256" key="4">
    <source>
        <dbReference type="SAM" id="MobiDB-lite"/>
    </source>
</evidence>
<comment type="function">
    <text evidence="3">Necessary for protein synthesis in mitochondria. Functions as a ribosome recycling factor in mitochondria.</text>
</comment>
<dbReference type="Gene3D" id="1.10.132.20">
    <property type="entry name" value="Ribosome-recycling factor"/>
    <property type="match status" value="1"/>
</dbReference>
<keyword evidence="2" id="KW-0648">Protein biosynthesis</keyword>
<dbReference type="InterPro" id="IPR036191">
    <property type="entry name" value="RRF_sf"/>
</dbReference>
<protein>
    <submittedName>
        <fullName evidence="6">Ribosome recycling factor-domain-containing protein</fullName>
    </submittedName>
</protein>
<dbReference type="GO" id="GO:0043023">
    <property type="term" value="F:ribosomal large subunit binding"/>
    <property type="evidence" value="ECO:0007669"/>
    <property type="project" value="TreeGrafter"/>
</dbReference>